<dbReference type="Gene3D" id="3.40.1190.20">
    <property type="match status" value="1"/>
</dbReference>
<dbReference type="Proteomes" id="UP001058461">
    <property type="component" value="Chromosome"/>
</dbReference>
<name>A0ABY5HLV0_9GAMM</name>
<evidence type="ECO:0000313" key="6">
    <source>
        <dbReference type="Proteomes" id="UP001058461"/>
    </source>
</evidence>
<proteinExistence type="inferred from homology"/>
<evidence type="ECO:0000256" key="3">
    <source>
        <dbReference type="ARBA" id="ARBA00022777"/>
    </source>
</evidence>
<accession>A0ABY5HLV0</accession>
<dbReference type="Pfam" id="PF00294">
    <property type="entry name" value="PfkB"/>
    <property type="match status" value="1"/>
</dbReference>
<dbReference type="GO" id="GO:0016301">
    <property type="term" value="F:kinase activity"/>
    <property type="evidence" value="ECO:0007669"/>
    <property type="project" value="UniProtKB-KW"/>
</dbReference>
<dbReference type="PROSITE" id="PS00584">
    <property type="entry name" value="PFKB_KINASES_2"/>
    <property type="match status" value="1"/>
</dbReference>
<sequence length="310" mass="33504">MTTHSVRIASIGECMIELAPQGEDQYRQGFAGDSYNTAYYLQRLLGDRASVSYVTALGDDRMSETMCRQFAGAGLDTSLIRRLPGRRPGLYMIENDSQGERVFHYWRETSAARALLEGDGAAGLLDALAGFDALYLSGISLAILPEHARERLQACLQKHTGLLAFDPNYRPALWASPEQASSAMAAVVACGATVLTTLDDETMLHGYDQAEQVIAHWQQQGALEVVVKQGAEGCLVARGSERLHIAAQSGIRPLDTTGAGDSFNAGYLAARLRGLSIERSARQAHRLAGTVIQYRGAIVPQTVSLRSICS</sequence>
<dbReference type="InterPro" id="IPR050306">
    <property type="entry name" value="PfkB_Carbo_kinase"/>
</dbReference>
<gene>
    <name evidence="5" type="ORF">KDW95_02495</name>
</gene>
<evidence type="ECO:0000256" key="1">
    <source>
        <dbReference type="ARBA" id="ARBA00010688"/>
    </source>
</evidence>
<dbReference type="InterPro" id="IPR029056">
    <property type="entry name" value="Ribokinase-like"/>
</dbReference>
<dbReference type="SUPFAM" id="SSF53613">
    <property type="entry name" value="Ribokinase-like"/>
    <property type="match status" value="1"/>
</dbReference>
<dbReference type="EMBL" id="CP073347">
    <property type="protein sequence ID" value="UTW12573.1"/>
    <property type="molecule type" value="Genomic_DNA"/>
</dbReference>
<organism evidence="5 6">
    <name type="scientific">Marinobacterium rhizophilum</name>
    <dbReference type="NCBI Taxonomy" id="420402"/>
    <lineage>
        <taxon>Bacteria</taxon>
        <taxon>Pseudomonadati</taxon>
        <taxon>Pseudomonadota</taxon>
        <taxon>Gammaproteobacteria</taxon>
        <taxon>Oceanospirillales</taxon>
        <taxon>Oceanospirillaceae</taxon>
        <taxon>Marinobacterium</taxon>
    </lineage>
</organism>
<dbReference type="InterPro" id="IPR002173">
    <property type="entry name" value="Carboh/pur_kinase_PfkB_CS"/>
</dbReference>
<evidence type="ECO:0000256" key="2">
    <source>
        <dbReference type="ARBA" id="ARBA00022679"/>
    </source>
</evidence>
<reference evidence="5" key="1">
    <citation type="submission" date="2021-04" db="EMBL/GenBank/DDBJ databases">
        <title>Oceanospirillales bacteria with DddD are important DMSP degraders in coastal seawater.</title>
        <authorList>
            <person name="Liu J."/>
        </authorList>
    </citation>
    <scope>NUCLEOTIDE SEQUENCE</scope>
    <source>
        <strain evidence="5">D13-1</strain>
    </source>
</reference>
<feature type="domain" description="Carbohydrate kinase PfkB" evidence="4">
    <location>
        <begin position="8"/>
        <end position="300"/>
    </location>
</feature>
<evidence type="ECO:0000313" key="5">
    <source>
        <dbReference type="EMBL" id="UTW12573.1"/>
    </source>
</evidence>
<dbReference type="PANTHER" id="PTHR43085">
    <property type="entry name" value="HEXOKINASE FAMILY MEMBER"/>
    <property type="match status" value="1"/>
</dbReference>
<dbReference type="RefSeq" id="WP_255854669.1">
    <property type="nucleotide sequence ID" value="NZ_CP073347.1"/>
</dbReference>
<dbReference type="PANTHER" id="PTHR43085:SF15">
    <property type="entry name" value="2-DEHYDRO-3-DEOXYGLUCONOKINASE"/>
    <property type="match status" value="1"/>
</dbReference>
<evidence type="ECO:0000259" key="4">
    <source>
        <dbReference type="Pfam" id="PF00294"/>
    </source>
</evidence>
<protein>
    <submittedName>
        <fullName evidence="5">Sugar kinase</fullName>
    </submittedName>
</protein>
<keyword evidence="3 5" id="KW-0418">Kinase</keyword>
<comment type="similarity">
    <text evidence="1">Belongs to the carbohydrate kinase PfkB family.</text>
</comment>
<keyword evidence="2" id="KW-0808">Transferase</keyword>
<dbReference type="InterPro" id="IPR011611">
    <property type="entry name" value="PfkB_dom"/>
</dbReference>
<keyword evidence="6" id="KW-1185">Reference proteome</keyword>
<dbReference type="CDD" id="cd01166">
    <property type="entry name" value="KdgK"/>
    <property type="match status" value="1"/>
</dbReference>